<gene>
    <name evidence="1" type="ORF">Ade02nite_71940</name>
</gene>
<dbReference type="Proteomes" id="UP000609879">
    <property type="component" value="Unassembled WGS sequence"/>
</dbReference>
<evidence type="ECO:0000313" key="1">
    <source>
        <dbReference type="EMBL" id="GID78553.1"/>
    </source>
</evidence>
<proteinExistence type="predicted"/>
<keyword evidence="2" id="KW-1185">Reference proteome</keyword>
<comment type="caution">
    <text evidence="1">The sequence shown here is derived from an EMBL/GenBank/DDBJ whole genome shotgun (WGS) entry which is preliminary data.</text>
</comment>
<dbReference type="RefSeq" id="WP_203773552.1">
    <property type="nucleotide sequence ID" value="NZ_BAAABO010000038.1"/>
</dbReference>
<organism evidence="1 2">
    <name type="scientific">Paractinoplanes deccanensis</name>
    <dbReference type="NCBI Taxonomy" id="113561"/>
    <lineage>
        <taxon>Bacteria</taxon>
        <taxon>Bacillati</taxon>
        <taxon>Actinomycetota</taxon>
        <taxon>Actinomycetes</taxon>
        <taxon>Micromonosporales</taxon>
        <taxon>Micromonosporaceae</taxon>
        <taxon>Paractinoplanes</taxon>
    </lineage>
</organism>
<protein>
    <submittedName>
        <fullName evidence="1">Uncharacterized protein</fullName>
    </submittedName>
</protein>
<dbReference type="EMBL" id="BOMI01000146">
    <property type="protein sequence ID" value="GID78553.1"/>
    <property type="molecule type" value="Genomic_DNA"/>
</dbReference>
<evidence type="ECO:0000313" key="2">
    <source>
        <dbReference type="Proteomes" id="UP000609879"/>
    </source>
</evidence>
<sequence length="121" mass="13735">MSLSIDIVRDLPDDQFAVEQTPYDIFDGVGTERLWTAPVIRDLGATFLPQLGGGFLWIRPGETGAFLRECAMLLAHSPRIVAATLENKTYPEQENYVERNLSTMIYVTYHARHNEHGVVIW</sequence>
<accession>A0ABQ3YF03</accession>
<reference evidence="1 2" key="1">
    <citation type="submission" date="2021-01" db="EMBL/GenBank/DDBJ databases">
        <title>Whole genome shotgun sequence of Actinoplanes deccanensis NBRC 13994.</title>
        <authorList>
            <person name="Komaki H."/>
            <person name="Tamura T."/>
        </authorList>
    </citation>
    <scope>NUCLEOTIDE SEQUENCE [LARGE SCALE GENOMIC DNA]</scope>
    <source>
        <strain evidence="1 2">NBRC 13994</strain>
    </source>
</reference>
<name>A0ABQ3YF03_9ACTN</name>